<name>A0A837NAR9_9GAMM</name>
<dbReference type="GO" id="GO:0000160">
    <property type="term" value="P:phosphorelay signal transduction system"/>
    <property type="evidence" value="ECO:0007669"/>
    <property type="project" value="InterPro"/>
</dbReference>
<keyword evidence="2" id="KW-1185">Reference proteome</keyword>
<dbReference type="Proteomes" id="UP000053030">
    <property type="component" value="Unassembled WGS sequence"/>
</dbReference>
<accession>A0A837NAR9</accession>
<evidence type="ECO:0000313" key="1">
    <source>
        <dbReference type="EMBL" id="KPD21384.1"/>
    </source>
</evidence>
<evidence type="ECO:0000313" key="2">
    <source>
        <dbReference type="Proteomes" id="UP000053030"/>
    </source>
</evidence>
<gene>
    <name evidence="1" type="ORF">AFK76_11950</name>
</gene>
<comment type="caution">
    <text evidence="1">The sequence shown here is derived from an EMBL/GenBank/DDBJ whole genome shotgun (WGS) entry which is preliminary data.</text>
</comment>
<dbReference type="AlphaFoldDB" id="A0A837NAR9"/>
<organism evidence="1 2">
    <name type="scientific">Idiomarina zobellii</name>
    <dbReference type="NCBI Taxonomy" id="86103"/>
    <lineage>
        <taxon>Bacteria</taxon>
        <taxon>Pseudomonadati</taxon>
        <taxon>Pseudomonadota</taxon>
        <taxon>Gammaproteobacteria</taxon>
        <taxon>Alteromonadales</taxon>
        <taxon>Idiomarinaceae</taxon>
        <taxon>Idiomarina</taxon>
    </lineage>
</organism>
<dbReference type="Gene3D" id="1.20.120.160">
    <property type="entry name" value="HPT domain"/>
    <property type="match status" value="1"/>
</dbReference>
<protein>
    <recommendedName>
        <fullName evidence="3">Hpt domain-containing protein</fullName>
    </recommendedName>
</protein>
<evidence type="ECO:0008006" key="3">
    <source>
        <dbReference type="Google" id="ProtNLM"/>
    </source>
</evidence>
<proteinExistence type="predicted"/>
<dbReference type="RefSeq" id="WP_074668989.1">
    <property type="nucleotide sequence ID" value="NZ_FNCB01000020.1"/>
</dbReference>
<dbReference type="SUPFAM" id="SSF47226">
    <property type="entry name" value="Histidine-containing phosphotransfer domain, HPT domain"/>
    <property type="match status" value="1"/>
</dbReference>
<dbReference type="OrthoDB" id="6240269at2"/>
<reference evidence="1 2" key="1">
    <citation type="submission" date="2015-08" db="EMBL/GenBank/DDBJ databases">
        <title>Genome sequencing and assembly of the deep-sea bacterium Idiomarina zobellii.</title>
        <authorList>
            <person name="Mithoefer S.D."/>
            <person name="Rheaume B.A."/>
            <person name="MacLea K.S."/>
        </authorList>
    </citation>
    <scope>NUCLEOTIDE SEQUENCE [LARGE SCALE GENOMIC DNA]</scope>
    <source>
        <strain evidence="1 2">KMM 231</strain>
    </source>
</reference>
<dbReference type="EMBL" id="LHSG01000019">
    <property type="protein sequence ID" value="KPD21384.1"/>
    <property type="molecule type" value="Genomic_DNA"/>
</dbReference>
<dbReference type="InterPro" id="IPR036641">
    <property type="entry name" value="HPT_dom_sf"/>
</dbReference>
<sequence>MTMKLSTVDFEKGLHHCDDVPSLYREVLQCYLGEFSPLIDEDALLASDNEAKIKIHTLKSLTATIGADTFSEFVGQVFNKWPSLTDSEKRQEIRQLNHFLFEVNQKVQHYCNENPQTD</sequence>